<evidence type="ECO:0000256" key="3">
    <source>
        <dbReference type="ARBA" id="ARBA00022679"/>
    </source>
</evidence>
<dbReference type="CDD" id="cd06532">
    <property type="entry name" value="Glyco_transf_25"/>
    <property type="match status" value="1"/>
</dbReference>
<dbReference type="SUPFAM" id="SSF53448">
    <property type="entry name" value="Nucleotide-diphospho-sugar transferases"/>
    <property type="match status" value="1"/>
</dbReference>
<evidence type="ECO:0000256" key="2">
    <source>
        <dbReference type="ARBA" id="ARBA00022676"/>
    </source>
</evidence>
<dbReference type="EMBL" id="SOYY01000021">
    <property type="protein sequence ID" value="KAA0705360.1"/>
    <property type="molecule type" value="Genomic_DNA"/>
</dbReference>
<evidence type="ECO:0000256" key="4">
    <source>
        <dbReference type="ARBA" id="ARBA00022729"/>
    </source>
</evidence>
<dbReference type="GO" id="GO:0006098">
    <property type="term" value="P:pentose-phosphate shunt"/>
    <property type="evidence" value="ECO:0007669"/>
    <property type="project" value="InterPro"/>
</dbReference>
<dbReference type="InterPro" id="IPR050757">
    <property type="entry name" value="Collagen_mod_GT25"/>
</dbReference>
<proteinExistence type="inferred from homology"/>
<evidence type="ECO:0000256" key="1">
    <source>
        <dbReference type="ARBA" id="ARBA00006721"/>
    </source>
</evidence>
<comment type="caution">
    <text evidence="12">The sequence shown here is derived from an EMBL/GenBank/DDBJ whole genome shotgun (WGS) entry which is preliminary data.</text>
</comment>
<dbReference type="InterPro" id="IPR006148">
    <property type="entry name" value="Glc/Gal-6P_isomerase"/>
</dbReference>
<evidence type="ECO:0000259" key="10">
    <source>
        <dbReference type="Pfam" id="PF01182"/>
    </source>
</evidence>
<comment type="catalytic activity">
    <reaction evidence="8">
        <text>(5R)-5-hydroxy-L-lysyl-[collagen] + UDP-alpha-D-galactose = (5R)-5-O-(beta-D-galactosyl)-5-hydroxy-L-lysyl-[collagen] + UDP + H(+)</text>
        <dbReference type="Rhea" id="RHEA:12637"/>
        <dbReference type="Rhea" id="RHEA-COMP:12752"/>
        <dbReference type="Rhea" id="RHEA-COMP:12753"/>
        <dbReference type="ChEBI" id="CHEBI:15378"/>
        <dbReference type="ChEBI" id="CHEBI:58223"/>
        <dbReference type="ChEBI" id="CHEBI:66914"/>
        <dbReference type="ChEBI" id="CHEBI:133442"/>
        <dbReference type="ChEBI" id="CHEBI:133443"/>
        <dbReference type="EC" id="2.4.1.50"/>
    </reaction>
</comment>
<feature type="compositionally biased region" description="Basic and acidic residues" evidence="9">
    <location>
        <begin position="710"/>
        <end position="729"/>
    </location>
</feature>
<name>A0A5A9N6L6_9TELE</name>
<dbReference type="Pfam" id="PF01182">
    <property type="entry name" value="Glucosamine_iso"/>
    <property type="match status" value="1"/>
</dbReference>
<keyword evidence="13" id="KW-1185">Reference proteome</keyword>
<dbReference type="Gene3D" id="3.40.50.1360">
    <property type="match status" value="1"/>
</dbReference>
<evidence type="ECO:0000313" key="12">
    <source>
        <dbReference type="EMBL" id="KAA0705360.1"/>
    </source>
</evidence>
<keyword evidence="2 12" id="KW-0328">Glycosyltransferase</keyword>
<dbReference type="InterPro" id="IPR002654">
    <property type="entry name" value="Glyco_trans_25"/>
</dbReference>
<gene>
    <name evidence="12" type="ORF">E1301_Tti009775</name>
</gene>
<evidence type="ECO:0000256" key="7">
    <source>
        <dbReference type="ARBA" id="ARBA00038926"/>
    </source>
</evidence>
<evidence type="ECO:0000259" key="11">
    <source>
        <dbReference type="Pfam" id="PF01755"/>
    </source>
</evidence>
<dbReference type="InterPro" id="IPR029044">
    <property type="entry name" value="Nucleotide-diphossugar_trans"/>
</dbReference>
<dbReference type="Pfam" id="PF13704">
    <property type="entry name" value="Glyco_tranf_2_4"/>
    <property type="match status" value="1"/>
</dbReference>
<dbReference type="SUPFAM" id="SSF100950">
    <property type="entry name" value="NagB/RpiA/CoA transferase-like"/>
    <property type="match status" value="1"/>
</dbReference>
<protein>
    <recommendedName>
        <fullName evidence="7">procollagen galactosyltransferase</fullName>
        <ecNumber evidence="7">2.4.1.50</ecNumber>
    </recommendedName>
</protein>
<dbReference type="Proteomes" id="UP000324632">
    <property type="component" value="Chromosome 21"/>
</dbReference>
<dbReference type="NCBIfam" id="TIGR01198">
    <property type="entry name" value="pgl"/>
    <property type="match status" value="1"/>
</dbReference>
<keyword evidence="6" id="KW-0325">Glycoprotein</keyword>
<dbReference type="InterPro" id="IPR037171">
    <property type="entry name" value="NagB/RpiA_transferase-like"/>
</dbReference>
<organism evidence="12 13">
    <name type="scientific">Triplophysa tibetana</name>
    <dbReference type="NCBI Taxonomy" id="1572043"/>
    <lineage>
        <taxon>Eukaryota</taxon>
        <taxon>Metazoa</taxon>
        <taxon>Chordata</taxon>
        <taxon>Craniata</taxon>
        <taxon>Vertebrata</taxon>
        <taxon>Euteleostomi</taxon>
        <taxon>Actinopterygii</taxon>
        <taxon>Neopterygii</taxon>
        <taxon>Teleostei</taxon>
        <taxon>Ostariophysi</taxon>
        <taxon>Cypriniformes</taxon>
        <taxon>Nemacheilidae</taxon>
        <taxon>Triplophysa</taxon>
    </lineage>
</organism>
<dbReference type="InterPro" id="IPR005900">
    <property type="entry name" value="6-phosphogluconolactonase_DevB"/>
</dbReference>
<keyword evidence="5" id="KW-0256">Endoplasmic reticulum</keyword>
<dbReference type="GO" id="GO:0005975">
    <property type="term" value="P:carbohydrate metabolic process"/>
    <property type="evidence" value="ECO:0007669"/>
    <property type="project" value="InterPro"/>
</dbReference>
<sequence length="753" mass="86862">MSERRIVVFSSAAELGTTLAQLVSSRAEKALSTDGSFFSLGLSGGSLVNILGKDLPAVQNLDCSKWLIGFCDERLVPFNDAESTYGLYKNHLFGKINIPENRILAIDPSLPVDECADDYAGKLRKAFSTEQIPVFDMLLLGMGPDGHTCSLFPNHPLLQCLSRTMLWLWFVLCSLMKSGPAEGYFHEERWSPESPLLSARVMIALICRNSQHSLPHFLGTIERLNYPKDRIALWVATDHSIDNTTYLLRDWLIDVQKLYHNVEWRPMEEPSAYYDEEGPKDWTNERYAYVMKLRQAALQSAREMWADYLMMIDCDNLLTNRDVLWKLIKENKTIVAPMLDSRAAYSNFWCGMTSQGYYKRTPAYLPIRKHLRKGCFAVPMVHSTFLVDLRKEASRLLAFHPPHPDYTWAFDDIIVFAFSARMAEVQMFICNKEVYGHLPVPLRTHSPLQDEVDSFLHTLLEVNVRYPPVEPSRNLPKPVKKPDKMGFDEVDQIFAHYGEWYGKLLKNVRALNVSEIQAMGIQMLPGYSDPYHGRPLTRGELGCFLSHYNIWKEIVDRGLKTSLVLEDDLRFEIFFKRRLQNLMREVESNGLDWDLIYIGRKRMQVDHPERAVPNIRNLVEADYSYWTLAYMMSLQGARKLLEADPLRKMLPVDEFLPVMFNKHPVSDYMEHFETRDLKAFSAEPLLVFPTHYTGEPGYISDTETSTVWDNEKARTDWDRKRSGKTKEQAEISSEAQNSDVLQSPLDRTARDEL</sequence>
<dbReference type="CDD" id="cd01400">
    <property type="entry name" value="6PGL"/>
    <property type="match status" value="1"/>
</dbReference>
<accession>A0A5A9N6L6</accession>
<keyword evidence="3 12" id="KW-0808">Transferase</keyword>
<dbReference type="EC" id="2.4.1.50" evidence="7"/>
<dbReference type="Pfam" id="PF01755">
    <property type="entry name" value="Glyco_transf_25"/>
    <property type="match status" value="1"/>
</dbReference>
<dbReference type="GO" id="GO:0017057">
    <property type="term" value="F:6-phosphogluconolactonase activity"/>
    <property type="evidence" value="ECO:0007669"/>
    <property type="project" value="InterPro"/>
</dbReference>
<feature type="domain" description="Glucosamine/galactosamine-6-phosphate isomerase" evidence="10">
    <location>
        <begin position="11"/>
        <end position="160"/>
    </location>
</feature>
<comment type="similarity">
    <text evidence="1">Belongs to the glycosyltransferase 25 family.</text>
</comment>
<dbReference type="PANTHER" id="PTHR10730">
    <property type="entry name" value="PROCOLLAGEN-LYSINE,2-OXOGLUTARATE 5-DIOXYGENASE/GLYCOSYLTRANSFERASE 25 FAMILY MEMBER"/>
    <property type="match status" value="1"/>
</dbReference>
<evidence type="ECO:0000256" key="6">
    <source>
        <dbReference type="ARBA" id="ARBA00023180"/>
    </source>
</evidence>
<dbReference type="Gene3D" id="3.90.550.10">
    <property type="entry name" value="Spore Coat Polysaccharide Biosynthesis Protein SpsA, Chain A"/>
    <property type="match status" value="1"/>
</dbReference>
<evidence type="ECO:0000256" key="5">
    <source>
        <dbReference type="ARBA" id="ARBA00022824"/>
    </source>
</evidence>
<dbReference type="GO" id="GO:0050211">
    <property type="term" value="F:procollagen galactosyltransferase activity"/>
    <property type="evidence" value="ECO:0007669"/>
    <property type="project" value="UniProtKB-EC"/>
</dbReference>
<evidence type="ECO:0000256" key="9">
    <source>
        <dbReference type="SAM" id="MobiDB-lite"/>
    </source>
</evidence>
<dbReference type="FunFam" id="3.90.550.10:FF:000048">
    <property type="entry name" value="Glycosyltransferase 25 family member 1"/>
    <property type="match status" value="1"/>
</dbReference>
<dbReference type="PANTHER" id="PTHR10730:SF28">
    <property type="entry name" value="PROCOLLAGEN GALACTOSYLTRANSFERASE 1"/>
    <property type="match status" value="1"/>
</dbReference>
<feature type="domain" description="Glycosyl transferase family 25" evidence="11">
    <location>
        <begin position="510"/>
        <end position="655"/>
    </location>
</feature>
<feature type="compositionally biased region" description="Polar residues" evidence="9">
    <location>
        <begin position="730"/>
        <end position="741"/>
    </location>
</feature>
<keyword evidence="4" id="KW-0732">Signal</keyword>
<evidence type="ECO:0000313" key="13">
    <source>
        <dbReference type="Proteomes" id="UP000324632"/>
    </source>
</evidence>
<dbReference type="AlphaFoldDB" id="A0A5A9N6L6"/>
<feature type="region of interest" description="Disordered" evidence="9">
    <location>
        <begin position="710"/>
        <end position="753"/>
    </location>
</feature>
<reference evidence="12 13" key="1">
    <citation type="journal article" date="2019" name="Mol. Ecol. Resour.">
        <title>Chromosome-level genome assembly of Triplophysa tibetana, a fish adapted to the harsh high-altitude environment of the Tibetan Plateau.</title>
        <authorList>
            <person name="Yang X."/>
            <person name="Liu H."/>
            <person name="Ma Z."/>
            <person name="Zou Y."/>
            <person name="Zou M."/>
            <person name="Mao Y."/>
            <person name="Li X."/>
            <person name="Wang H."/>
            <person name="Chen T."/>
            <person name="Wang W."/>
            <person name="Yang R."/>
        </authorList>
    </citation>
    <scope>NUCLEOTIDE SEQUENCE [LARGE SCALE GENOMIC DNA]</scope>
    <source>
        <strain evidence="12">TTIB1903HZAU</strain>
        <tissue evidence="12">Muscle</tissue>
    </source>
</reference>
<evidence type="ECO:0000256" key="8">
    <source>
        <dbReference type="ARBA" id="ARBA00048515"/>
    </source>
</evidence>